<dbReference type="GO" id="GO:0005793">
    <property type="term" value="C:endoplasmic reticulum-Golgi intermediate compartment"/>
    <property type="evidence" value="ECO:0007669"/>
    <property type="project" value="TreeGrafter"/>
</dbReference>
<dbReference type="Proteomes" id="UP000728032">
    <property type="component" value="Unassembled WGS sequence"/>
</dbReference>
<comment type="pathway">
    <text evidence="1">Protein modification; protein glycosylation.</text>
</comment>
<feature type="domain" description="MGAT4 A/B/C C-terminal" evidence="5">
    <location>
        <begin position="175"/>
        <end position="306"/>
    </location>
</feature>
<keyword evidence="2" id="KW-0328">Glycosyltransferase</keyword>
<dbReference type="GO" id="GO:0005783">
    <property type="term" value="C:endoplasmic reticulum"/>
    <property type="evidence" value="ECO:0007669"/>
    <property type="project" value="TreeGrafter"/>
</dbReference>
<evidence type="ECO:0000313" key="7">
    <source>
        <dbReference type="Proteomes" id="UP000728032"/>
    </source>
</evidence>
<dbReference type="Pfam" id="PF04666">
    <property type="entry name" value="MGAT4_cons"/>
    <property type="match status" value="1"/>
</dbReference>
<dbReference type="GO" id="GO:0008375">
    <property type="term" value="F:acetylglucosaminyltransferase activity"/>
    <property type="evidence" value="ECO:0007669"/>
    <property type="project" value="TreeGrafter"/>
</dbReference>
<dbReference type="GO" id="GO:0006487">
    <property type="term" value="P:protein N-linked glycosylation"/>
    <property type="evidence" value="ECO:0007669"/>
    <property type="project" value="TreeGrafter"/>
</dbReference>
<evidence type="ECO:0000256" key="2">
    <source>
        <dbReference type="ARBA" id="ARBA00022676"/>
    </source>
</evidence>
<evidence type="ECO:0000313" key="6">
    <source>
        <dbReference type="EMBL" id="CAD7657982.1"/>
    </source>
</evidence>
<sequence>MSSIRQTLGDPIDRVRWRSKQNLDFGYLMMYCQPKGTYYVQLEDDILTKPAYLTKMKNFAVKASLQKKEWLILDFCKMFKSVDLSMFIIFFVIFHNDKPVDWLLEHLIQTKLCRFDRDLKDCKKQKDLVWLHHKPSLFQHIGTHSSLKGKVQKLRDRGFGKLSLYYAHKDNPMAIVSTTLKHYKSHSIERCYFGDTFFWGMTPKAGDNITFTFDPPIPLERYFFRTANSEHPEDKLIDATVEVLPLYTVSKIPNHLSVTSDGYYVIGGFRIMKGMANGFVPHVLSPVKQLRISITADSDRWLIINEILIKTFKDEIETLMK</sequence>
<dbReference type="InterPro" id="IPR057279">
    <property type="entry name" value="MGAT4"/>
</dbReference>
<evidence type="ECO:0008006" key="8">
    <source>
        <dbReference type="Google" id="ProtNLM"/>
    </source>
</evidence>
<name>A0A7R9MDF5_9ACAR</name>
<keyword evidence="3" id="KW-0808">Transferase</keyword>
<dbReference type="InterPro" id="IPR056576">
    <property type="entry name" value="MGAT4_A/B/C_C"/>
</dbReference>
<keyword evidence="7" id="KW-1185">Reference proteome</keyword>
<dbReference type="EMBL" id="OC928890">
    <property type="protein sequence ID" value="CAD7657982.1"/>
    <property type="molecule type" value="Genomic_DNA"/>
</dbReference>
<dbReference type="InterPro" id="IPR006759">
    <property type="entry name" value="Glyco_transf_54"/>
</dbReference>
<feature type="domain" description="MGAT4 conserved region" evidence="4">
    <location>
        <begin position="2"/>
        <end position="158"/>
    </location>
</feature>
<gene>
    <name evidence="6" type="ORF">ONB1V03_LOCUS14607</name>
</gene>
<proteinExistence type="predicted"/>
<accession>A0A7R9MDF5</accession>
<dbReference type="OrthoDB" id="2016523at2759"/>
<dbReference type="EMBL" id="CAJPVJ010014065">
    <property type="protein sequence ID" value="CAG2175168.1"/>
    <property type="molecule type" value="Genomic_DNA"/>
</dbReference>
<evidence type="ECO:0000259" key="4">
    <source>
        <dbReference type="Pfam" id="PF04666"/>
    </source>
</evidence>
<evidence type="ECO:0000256" key="1">
    <source>
        <dbReference type="ARBA" id="ARBA00004922"/>
    </source>
</evidence>
<evidence type="ECO:0000256" key="3">
    <source>
        <dbReference type="ARBA" id="ARBA00022679"/>
    </source>
</evidence>
<dbReference type="PANTHER" id="PTHR12062:SF9">
    <property type="entry name" value="ALPHA-1,3-MANNOSYL-GLYCOPROTEIN 4-BETA-N-ACETYLGLUCOSAMINYLTRANSFERASE A, ISOFORM A"/>
    <property type="match status" value="1"/>
</dbReference>
<dbReference type="AlphaFoldDB" id="A0A7R9MDF5"/>
<organism evidence="6">
    <name type="scientific">Oppiella nova</name>
    <dbReference type="NCBI Taxonomy" id="334625"/>
    <lineage>
        <taxon>Eukaryota</taxon>
        <taxon>Metazoa</taxon>
        <taxon>Ecdysozoa</taxon>
        <taxon>Arthropoda</taxon>
        <taxon>Chelicerata</taxon>
        <taxon>Arachnida</taxon>
        <taxon>Acari</taxon>
        <taxon>Acariformes</taxon>
        <taxon>Sarcoptiformes</taxon>
        <taxon>Oribatida</taxon>
        <taxon>Brachypylina</taxon>
        <taxon>Oppioidea</taxon>
        <taxon>Oppiidae</taxon>
        <taxon>Oppiella</taxon>
    </lineage>
</organism>
<reference evidence="6" key="1">
    <citation type="submission" date="2020-11" db="EMBL/GenBank/DDBJ databases">
        <authorList>
            <person name="Tran Van P."/>
        </authorList>
    </citation>
    <scope>NUCLEOTIDE SEQUENCE</scope>
</reference>
<evidence type="ECO:0000259" key="5">
    <source>
        <dbReference type="Pfam" id="PF23524"/>
    </source>
</evidence>
<dbReference type="PANTHER" id="PTHR12062">
    <property type="entry name" value="N-ACETYLGLUCOSAMINYLTRANSFERASE VI"/>
    <property type="match status" value="1"/>
</dbReference>
<dbReference type="Pfam" id="PF23524">
    <property type="entry name" value="MGAT4A_C"/>
    <property type="match status" value="1"/>
</dbReference>
<dbReference type="GO" id="GO:0005795">
    <property type="term" value="C:Golgi stack"/>
    <property type="evidence" value="ECO:0007669"/>
    <property type="project" value="TreeGrafter"/>
</dbReference>
<protein>
    <recommendedName>
        <fullName evidence="8">Alpha-1,3-mannosyl-glycoprotein 4-beta-N-acetylglucosaminyltransferase B</fullName>
    </recommendedName>
</protein>